<evidence type="ECO:0000256" key="4">
    <source>
        <dbReference type="ARBA" id="ARBA00023319"/>
    </source>
</evidence>
<dbReference type="PANTHER" id="PTHR44337:SF20">
    <property type="entry name" value="CARCINOEMBRYONIC ANTIGEN-RELATED CELL ADHESION MOLECULE 5-RELATED"/>
    <property type="match status" value="1"/>
</dbReference>
<dbReference type="GeneID" id="132536955"/>
<dbReference type="InterPro" id="IPR007110">
    <property type="entry name" value="Ig-like_dom"/>
</dbReference>
<dbReference type="Proteomes" id="UP001652624">
    <property type="component" value="Chromosome 2"/>
</dbReference>
<keyword evidence="6" id="KW-1185">Reference proteome</keyword>
<dbReference type="RefSeq" id="XP_060042408.1">
    <property type="nucleotide sequence ID" value="XM_060186425.1"/>
</dbReference>
<reference evidence="6" key="1">
    <citation type="submission" date="2025-05" db="UniProtKB">
        <authorList>
            <consortium name="RefSeq"/>
        </authorList>
    </citation>
    <scope>NUCLEOTIDE SEQUENCE [LARGE SCALE GENOMIC DNA]</scope>
</reference>
<dbReference type="PROSITE" id="PS50835">
    <property type="entry name" value="IG_LIKE"/>
    <property type="match status" value="2"/>
</dbReference>
<dbReference type="InterPro" id="IPR013106">
    <property type="entry name" value="Ig_V-set"/>
</dbReference>
<keyword evidence="2" id="KW-1015">Disulfide bond</keyword>
<protein>
    <submittedName>
        <fullName evidence="7">Carcinoembryonic antigen-related cell adhesion molecule 1-like</fullName>
    </submittedName>
</protein>
<dbReference type="Gene3D" id="2.60.40.10">
    <property type="entry name" value="Immunoglobulins"/>
    <property type="match status" value="3"/>
</dbReference>
<gene>
    <name evidence="7" type="primary">LOC132536955</name>
</gene>
<dbReference type="SMART" id="SM00408">
    <property type="entry name" value="IGc2"/>
    <property type="match status" value="2"/>
</dbReference>
<evidence type="ECO:0000256" key="1">
    <source>
        <dbReference type="ARBA" id="ARBA00022729"/>
    </source>
</evidence>
<keyword evidence="4" id="KW-0393">Immunoglobulin domain</keyword>
<evidence type="ECO:0000256" key="3">
    <source>
        <dbReference type="ARBA" id="ARBA00023180"/>
    </source>
</evidence>
<evidence type="ECO:0000313" key="7">
    <source>
        <dbReference type="RefSeq" id="XP_060042408.1"/>
    </source>
</evidence>
<dbReference type="InterPro" id="IPR052598">
    <property type="entry name" value="IgSF_CEA-related"/>
</dbReference>
<name>A0ABM3X0Q8_ERIEU</name>
<dbReference type="SMART" id="SM00409">
    <property type="entry name" value="IG"/>
    <property type="match status" value="3"/>
</dbReference>
<feature type="domain" description="Ig-like" evidence="5">
    <location>
        <begin position="234"/>
        <end position="318"/>
    </location>
</feature>
<organism evidence="6 7">
    <name type="scientific">Erinaceus europaeus</name>
    <name type="common">Western European hedgehog</name>
    <dbReference type="NCBI Taxonomy" id="9365"/>
    <lineage>
        <taxon>Eukaryota</taxon>
        <taxon>Metazoa</taxon>
        <taxon>Chordata</taxon>
        <taxon>Craniata</taxon>
        <taxon>Vertebrata</taxon>
        <taxon>Euteleostomi</taxon>
        <taxon>Mammalia</taxon>
        <taxon>Eutheria</taxon>
        <taxon>Laurasiatheria</taxon>
        <taxon>Eulipotyphla</taxon>
        <taxon>Erinaceidae</taxon>
        <taxon>Erinaceinae</taxon>
        <taxon>Erinaceus</taxon>
    </lineage>
</organism>
<feature type="domain" description="Ig-like" evidence="5">
    <location>
        <begin position="147"/>
        <end position="226"/>
    </location>
</feature>
<evidence type="ECO:0000313" key="6">
    <source>
        <dbReference type="Proteomes" id="UP001652624"/>
    </source>
</evidence>
<dbReference type="SUPFAM" id="SSF48726">
    <property type="entry name" value="Immunoglobulin"/>
    <property type="match status" value="3"/>
</dbReference>
<dbReference type="InterPro" id="IPR003599">
    <property type="entry name" value="Ig_sub"/>
</dbReference>
<dbReference type="InterPro" id="IPR003598">
    <property type="entry name" value="Ig_sub2"/>
</dbReference>
<dbReference type="Pfam" id="PF07686">
    <property type="entry name" value="V-set"/>
    <property type="match status" value="1"/>
</dbReference>
<accession>A0ABM3X0Q8</accession>
<dbReference type="InterPro" id="IPR013783">
    <property type="entry name" value="Ig-like_fold"/>
</dbReference>
<keyword evidence="3" id="KW-0325">Glycoprotein</keyword>
<sequence>MSSATSEITIEAVPPNPLEGMDVILLARNLTKDIIAISWTGGETLKSGFMIAGFDRSLHKDVPGDIFVSQAILQDNGSLLLKNVSRNNTGYYTLEVLRRSFQMTSVHLHLQVYFIIAHMTMPRLVTIKDMAKATNSLNSETLCTDGPYASISPAPCYYDTGDHLRLSCNGEPEKFTQASWLINGRPLQSTKELFIPQITLKNSASYVCLVYNSITHSYGYTIKTVTVLETVTQPLIQASKTTVSEKDTVIFTCLTEESGVSFWWLFNHKILQLTERMKLSSDGKALTILHVTKGDAGEYQCMVSNKASFRESTPLRLNVK</sequence>
<dbReference type="InterPro" id="IPR036179">
    <property type="entry name" value="Ig-like_dom_sf"/>
</dbReference>
<evidence type="ECO:0000256" key="2">
    <source>
        <dbReference type="ARBA" id="ARBA00023157"/>
    </source>
</evidence>
<keyword evidence="1" id="KW-0732">Signal</keyword>
<dbReference type="PANTHER" id="PTHR44337">
    <property type="entry name" value="CARCINOEMBRYONIC ANTIGEN-RELATED CELL ADHESION MOLECULE 8"/>
    <property type="match status" value="1"/>
</dbReference>
<evidence type="ECO:0000259" key="5">
    <source>
        <dbReference type="PROSITE" id="PS50835"/>
    </source>
</evidence>
<reference evidence="7" key="2">
    <citation type="submission" date="2025-08" db="UniProtKB">
        <authorList>
            <consortium name="RefSeq"/>
        </authorList>
    </citation>
    <scope>IDENTIFICATION</scope>
</reference>
<proteinExistence type="predicted"/>
<dbReference type="Pfam" id="PF13927">
    <property type="entry name" value="Ig_3"/>
    <property type="match status" value="1"/>
</dbReference>